<keyword evidence="2" id="KW-1185">Reference proteome</keyword>
<organism evidence="1 2">
    <name type="scientific">Dovyalis caffra</name>
    <dbReference type="NCBI Taxonomy" id="77055"/>
    <lineage>
        <taxon>Eukaryota</taxon>
        <taxon>Viridiplantae</taxon>
        <taxon>Streptophyta</taxon>
        <taxon>Embryophyta</taxon>
        <taxon>Tracheophyta</taxon>
        <taxon>Spermatophyta</taxon>
        <taxon>Magnoliopsida</taxon>
        <taxon>eudicotyledons</taxon>
        <taxon>Gunneridae</taxon>
        <taxon>Pentapetalae</taxon>
        <taxon>rosids</taxon>
        <taxon>fabids</taxon>
        <taxon>Malpighiales</taxon>
        <taxon>Salicaceae</taxon>
        <taxon>Flacourtieae</taxon>
        <taxon>Dovyalis</taxon>
    </lineage>
</organism>
<evidence type="ECO:0000313" key="2">
    <source>
        <dbReference type="Proteomes" id="UP001314170"/>
    </source>
</evidence>
<evidence type="ECO:0000313" key="1">
    <source>
        <dbReference type="EMBL" id="CAK7340444.1"/>
    </source>
</evidence>
<dbReference type="AlphaFoldDB" id="A0AAV1RUR7"/>
<dbReference type="Proteomes" id="UP001314170">
    <property type="component" value="Unassembled WGS sequence"/>
</dbReference>
<name>A0AAV1RUR7_9ROSI</name>
<protein>
    <submittedName>
        <fullName evidence="1">Uncharacterized protein</fullName>
    </submittedName>
</protein>
<reference evidence="1 2" key="1">
    <citation type="submission" date="2024-01" db="EMBL/GenBank/DDBJ databases">
        <authorList>
            <person name="Waweru B."/>
        </authorList>
    </citation>
    <scope>NUCLEOTIDE SEQUENCE [LARGE SCALE GENOMIC DNA]</scope>
</reference>
<proteinExistence type="predicted"/>
<dbReference type="EMBL" id="CAWUPB010001160">
    <property type="protein sequence ID" value="CAK7340444.1"/>
    <property type="molecule type" value="Genomic_DNA"/>
</dbReference>
<gene>
    <name evidence="1" type="ORF">DCAF_LOCUS15526</name>
</gene>
<comment type="caution">
    <text evidence="1">The sequence shown here is derived from an EMBL/GenBank/DDBJ whole genome shotgun (WGS) entry which is preliminary data.</text>
</comment>
<sequence>MMREDFIVKQREVCNSSKLELARAGAGGLSCARAWAGAGGSCGCGVWGAGGLLRDCVRAGVCNGLQVFEQHCSSYHFAKQAADHKKLKVPQKTKEAGSDSLNKIWKAKISKVKGLSIATQIPRLLRKGLKTMMRNAHFTGVFPTPES</sequence>
<accession>A0AAV1RUR7</accession>